<dbReference type="AlphaFoldDB" id="A0A6P2CSR4"/>
<evidence type="ECO:0000313" key="5">
    <source>
        <dbReference type="Proteomes" id="UP000464178"/>
    </source>
</evidence>
<proteinExistence type="predicted"/>
<dbReference type="RefSeq" id="WP_162666409.1">
    <property type="nucleotide sequence ID" value="NZ_LR593886.1"/>
</dbReference>
<evidence type="ECO:0000259" key="2">
    <source>
        <dbReference type="Pfam" id="PF07583"/>
    </source>
</evidence>
<feature type="domain" description="DUF1549" evidence="2">
    <location>
        <begin position="30"/>
        <end position="212"/>
    </location>
</feature>
<feature type="domain" description="DUF1553" evidence="3">
    <location>
        <begin position="286"/>
        <end position="410"/>
    </location>
</feature>
<evidence type="ECO:0000259" key="3">
    <source>
        <dbReference type="Pfam" id="PF07587"/>
    </source>
</evidence>
<dbReference type="EMBL" id="LR593886">
    <property type="protein sequence ID" value="VTR91416.1"/>
    <property type="molecule type" value="Genomic_DNA"/>
</dbReference>
<dbReference type="PANTHER" id="PTHR35889:SF3">
    <property type="entry name" value="F-BOX DOMAIN-CONTAINING PROTEIN"/>
    <property type="match status" value="1"/>
</dbReference>
<feature type="chain" id="PRO_5026656666" description="Cytochrome c domain-containing protein" evidence="1">
    <location>
        <begin position="23"/>
        <end position="544"/>
    </location>
</feature>
<keyword evidence="5" id="KW-1185">Reference proteome</keyword>
<dbReference type="Pfam" id="PF07587">
    <property type="entry name" value="PSD1"/>
    <property type="match status" value="1"/>
</dbReference>
<dbReference type="Proteomes" id="UP000464178">
    <property type="component" value="Chromosome"/>
</dbReference>
<evidence type="ECO:0000313" key="4">
    <source>
        <dbReference type="EMBL" id="VTR91416.1"/>
    </source>
</evidence>
<sequence length="544" mass="60572">MLAPSRLLALVALFASPVLLQAEEPLRVRIGKHIANGVPDFQKKAAPAASDEEFLRRVTLDLTGTAPTVAELHDFLADSAKDKREKLIDKLIAGTGYARRMAWHFDVMLMERRPDAKVSRAEWEQYLKLAFSENKPYDVLVRELLSTDGSDPKTRAAAKFVLDRDLEPHLVTKDIGRVFLGRNMQCAQCHDHPNVDDYRQADYYGIQAFLNRSFLFPNAQAPTAVIAERAEGDVNFMSVFDKNKKQHTTAPRMLGAKAIDEPKAEKGKEYKVAPAPNVKPVPAYSRRERLAAAITSPENPTFARNIVNRMWAMMMGRGIVHPVDWDHSKNPPSHPELLDELTREFVAHKYDLKWLIREIALSDAYQRSSEIPAALGEPPADRYLVAVLKPLTPEQFGYALMQATGHTDAERDALKKLSPKATEDVLDGKLAPRLGPFRKILGGKAGDAGENFSATLDQTLFLKYGGAVRGLLPPRTGNLADRLSKITNPDAVADELFAAVLARRPTADEMRDVGDALRSTKDRQATINELVWALVASAEFRFNH</sequence>
<accession>A0A6P2CSR4</accession>
<name>A0A6P2CSR4_9BACT</name>
<evidence type="ECO:0000256" key="1">
    <source>
        <dbReference type="SAM" id="SignalP"/>
    </source>
</evidence>
<feature type="signal peptide" evidence="1">
    <location>
        <begin position="1"/>
        <end position="22"/>
    </location>
</feature>
<evidence type="ECO:0008006" key="6">
    <source>
        <dbReference type="Google" id="ProtNLM"/>
    </source>
</evidence>
<organism evidence="4 5">
    <name type="scientific">Gemmata massiliana</name>
    <dbReference type="NCBI Taxonomy" id="1210884"/>
    <lineage>
        <taxon>Bacteria</taxon>
        <taxon>Pseudomonadati</taxon>
        <taxon>Planctomycetota</taxon>
        <taxon>Planctomycetia</taxon>
        <taxon>Gemmatales</taxon>
        <taxon>Gemmataceae</taxon>
        <taxon>Gemmata</taxon>
    </lineage>
</organism>
<dbReference type="InterPro" id="IPR022655">
    <property type="entry name" value="DUF1553"/>
</dbReference>
<reference evidence="4 5" key="1">
    <citation type="submission" date="2019-05" db="EMBL/GenBank/DDBJ databases">
        <authorList>
            <consortium name="Science for Life Laboratories"/>
        </authorList>
    </citation>
    <scope>NUCLEOTIDE SEQUENCE [LARGE SCALE GENOMIC DNA]</scope>
    <source>
        <strain evidence="4">Soil9</strain>
    </source>
</reference>
<dbReference type="Pfam" id="PF07583">
    <property type="entry name" value="PSCyt2"/>
    <property type="match status" value="1"/>
</dbReference>
<gene>
    <name evidence="4" type="ORF">SOIL9_62980</name>
</gene>
<protein>
    <recommendedName>
        <fullName evidence="6">Cytochrome c domain-containing protein</fullName>
    </recommendedName>
</protein>
<keyword evidence="1" id="KW-0732">Signal</keyword>
<dbReference type="KEGG" id="gms:SOIL9_62980"/>
<dbReference type="PANTHER" id="PTHR35889">
    <property type="entry name" value="CYCLOINULO-OLIGOSACCHARIDE FRUCTANOTRANSFERASE-RELATED"/>
    <property type="match status" value="1"/>
</dbReference>
<dbReference type="InterPro" id="IPR011444">
    <property type="entry name" value="DUF1549"/>
</dbReference>